<evidence type="ECO:0000313" key="3">
    <source>
        <dbReference type="EMBL" id="MXY32881.1"/>
    </source>
</evidence>
<keyword evidence="1" id="KW-0812">Transmembrane</keyword>
<keyword evidence="1" id="KW-0472">Membrane</keyword>
<evidence type="ECO:0008006" key="4">
    <source>
        <dbReference type="Google" id="ProtNLM"/>
    </source>
</evidence>
<sequence>MTIQAERLALPLAVLLLLSAEVAVASTTTSFFGGQNPLQVFVEFMTGPFAYAVVILALLAAGGSLVYGGDFSGYSKRFLLVAAAGAVVAFADQVVGALFGGGVGFAVPPDMLLQPWPWPDGTEAGT</sequence>
<feature type="transmembrane region" description="Helical" evidence="1">
    <location>
        <begin position="49"/>
        <end position="67"/>
    </location>
</feature>
<protein>
    <recommendedName>
        <fullName evidence="4">TrbC/VirB2 family protein</fullName>
    </recommendedName>
</protein>
<feature type="chain" id="PRO_5025644788" description="TrbC/VirB2 family protein" evidence="2">
    <location>
        <begin position="26"/>
        <end position="126"/>
    </location>
</feature>
<dbReference type="EMBL" id="VXRY01000082">
    <property type="protein sequence ID" value="MXY32881.1"/>
    <property type="molecule type" value="Genomic_DNA"/>
</dbReference>
<reference evidence="3" key="1">
    <citation type="submission" date="2019-09" db="EMBL/GenBank/DDBJ databases">
        <title>Characterisation of the sponge microbiome using genome-centric metagenomics.</title>
        <authorList>
            <person name="Engelberts J.P."/>
            <person name="Robbins S.J."/>
            <person name="De Goeij J.M."/>
            <person name="Aranda M."/>
            <person name="Bell S.C."/>
            <person name="Webster N.S."/>
        </authorList>
    </citation>
    <scope>NUCLEOTIDE SEQUENCE</scope>
    <source>
        <strain evidence="3">SB0664_bin_43</strain>
    </source>
</reference>
<evidence type="ECO:0000256" key="1">
    <source>
        <dbReference type="SAM" id="Phobius"/>
    </source>
</evidence>
<name>A0A6B0XW38_9RHOB</name>
<keyword evidence="2" id="KW-0732">Signal</keyword>
<evidence type="ECO:0000256" key="2">
    <source>
        <dbReference type="SAM" id="SignalP"/>
    </source>
</evidence>
<feature type="transmembrane region" description="Helical" evidence="1">
    <location>
        <begin position="79"/>
        <end position="107"/>
    </location>
</feature>
<organism evidence="3">
    <name type="scientific">Boseongicola sp. SB0664_bin_43</name>
    <dbReference type="NCBI Taxonomy" id="2604844"/>
    <lineage>
        <taxon>Bacteria</taxon>
        <taxon>Pseudomonadati</taxon>
        <taxon>Pseudomonadota</taxon>
        <taxon>Alphaproteobacteria</taxon>
        <taxon>Rhodobacterales</taxon>
        <taxon>Paracoccaceae</taxon>
        <taxon>Boseongicola</taxon>
    </lineage>
</organism>
<feature type="signal peptide" evidence="2">
    <location>
        <begin position="1"/>
        <end position="25"/>
    </location>
</feature>
<dbReference type="Pfam" id="PF04956">
    <property type="entry name" value="TrbC"/>
    <property type="match status" value="1"/>
</dbReference>
<comment type="caution">
    <text evidence="3">The sequence shown here is derived from an EMBL/GenBank/DDBJ whole genome shotgun (WGS) entry which is preliminary data.</text>
</comment>
<accession>A0A6B0XW38</accession>
<proteinExistence type="predicted"/>
<gene>
    <name evidence="3" type="ORF">F4Y60_02080</name>
</gene>
<dbReference type="AlphaFoldDB" id="A0A6B0XW38"/>
<keyword evidence="1" id="KW-1133">Transmembrane helix</keyword>
<dbReference type="InterPro" id="IPR007039">
    <property type="entry name" value="TrbC/VirB2"/>
</dbReference>